<dbReference type="InterPro" id="IPR014507">
    <property type="entry name" value="Baseplate_assembly_J_pred"/>
</dbReference>
<organism evidence="3 4">
    <name type="scientific">Chitiniphilus shinanonensis</name>
    <dbReference type="NCBI Taxonomy" id="553088"/>
    <lineage>
        <taxon>Bacteria</taxon>
        <taxon>Pseudomonadati</taxon>
        <taxon>Pseudomonadota</taxon>
        <taxon>Betaproteobacteria</taxon>
        <taxon>Neisseriales</taxon>
        <taxon>Chitinibacteraceae</taxon>
        <taxon>Chitiniphilus</taxon>
    </lineage>
</organism>
<dbReference type="InterPro" id="IPR058531">
    <property type="entry name" value="Baseplate_J_M"/>
</dbReference>
<dbReference type="Pfam" id="PF26078">
    <property type="entry name" value="Baseplate_J_M"/>
    <property type="match status" value="1"/>
</dbReference>
<proteinExistence type="predicted"/>
<accession>A0ABQ6BPY0</accession>
<name>A0ABQ6BPY0_9NEIS</name>
<reference evidence="4" key="1">
    <citation type="journal article" date="2019" name="Int. J. Syst. Evol. Microbiol.">
        <title>The Global Catalogue of Microorganisms (GCM) 10K type strain sequencing project: providing services to taxonomists for standard genome sequencing and annotation.</title>
        <authorList>
            <consortium name="The Broad Institute Genomics Platform"/>
            <consortium name="The Broad Institute Genome Sequencing Center for Infectious Disease"/>
            <person name="Wu L."/>
            <person name="Ma J."/>
        </authorList>
    </citation>
    <scope>NUCLEOTIDE SEQUENCE [LARGE SCALE GENOMIC DNA]</scope>
    <source>
        <strain evidence="4">NBRC 104970</strain>
    </source>
</reference>
<evidence type="ECO:0000313" key="3">
    <source>
        <dbReference type="EMBL" id="GLS03507.1"/>
    </source>
</evidence>
<dbReference type="PANTHER" id="PTHR35862:SF1">
    <property type="entry name" value="FELS-2 PROPHAGE PROTEIN"/>
    <property type="match status" value="1"/>
</dbReference>
<dbReference type="EMBL" id="BSOZ01000005">
    <property type="protein sequence ID" value="GLS03507.1"/>
    <property type="molecule type" value="Genomic_DNA"/>
</dbReference>
<gene>
    <name evidence="3" type="primary">J</name>
    <name evidence="3" type="ORF">GCM10007860_06510</name>
</gene>
<comment type="caution">
    <text evidence="3">The sequence shown here is derived from an EMBL/GenBank/DDBJ whole genome shotgun (WGS) entry which is preliminary data.</text>
</comment>
<sequence>MTFDFSRLPPPDLVRDVDFETILAQRKARLLTLLPPERVAEVERTLQLESEPMTILLQEAAYAEMLFQQRVNEAAVASMLATAQGADLDNRAADYGVARLLITPAAPAAVPPVAAVWESDQRLRLRAQMALEGLSVAGPRAAYVFHALSVSANVADVAVHSPEGNGVVHVYVLDARNGGVPDEALLAKVGAALSAETVRPLCDKVTAKPGEPIDVIIHARIEFEPGGETLSGGLDAARARLAALLRQRRALGQVLPVSAIDAALHSDGVRRVQVLAPAADVVCALQQFPRATTITLERWP</sequence>
<dbReference type="Pfam" id="PF26079">
    <property type="entry name" value="Baseplate_J_C"/>
    <property type="match status" value="1"/>
</dbReference>
<dbReference type="InterPro" id="IPR058530">
    <property type="entry name" value="Baseplate_J-like_C"/>
</dbReference>
<dbReference type="Proteomes" id="UP001156836">
    <property type="component" value="Unassembled WGS sequence"/>
</dbReference>
<keyword evidence="4" id="KW-1185">Reference proteome</keyword>
<dbReference type="PIRSF" id="PIRSF020481">
    <property type="entry name" value="BAP"/>
    <property type="match status" value="1"/>
</dbReference>
<dbReference type="PANTHER" id="PTHR35862">
    <property type="entry name" value="FELS-2 PROPHAGE PROTEIN"/>
    <property type="match status" value="1"/>
</dbReference>
<dbReference type="RefSeq" id="WP_018748819.1">
    <property type="nucleotide sequence ID" value="NZ_BSOZ01000005.1"/>
</dbReference>
<evidence type="ECO:0000259" key="2">
    <source>
        <dbReference type="Pfam" id="PF26079"/>
    </source>
</evidence>
<protein>
    <submittedName>
        <fullName evidence="3">Baseplate assembly protein</fullName>
    </submittedName>
</protein>
<feature type="domain" description="Baseplate J-like central" evidence="1">
    <location>
        <begin position="136"/>
        <end position="208"/>
    </location>
</feature>
<dbReference type="InterPro" id="IPR052726">
    <property type="entry name" value="Phage_Baseplate_Hub"/>
</dbReference>
<evidence type="ECO:0000259" key="1">
    <source>
        <dbReference type="Pfam" id="PF26078"/>
    </source>
</evidence>
<feature type="domain" description="Baseplate J-like C-terminal" evidence="2">
    <location>
        <begin position="217"/>
        <end position="296"/>
    </location>
</feature>
<evidence type="ECO:0000313" key="4">
    <source>
        <dbReference type="Proteomes" id="UP001156836"/>
    </source>
</evidence>